<protein>
    <submittedName>
        <fullName evidence="1">Uncharacterized protein</fullName>
    </submittedName>
</protein>
<evidence type="ECO:0000313" key="1">
    <source>
        <dbReference type="EMBL" id="CAL1710055.1"/>
    </source>
</evidence>
<keyword evidence="2" id="KW-1185">Reference proteome</keyword>
<organism evidence="1 2">
    <name type="scientific">Somion occarium</name>
    <dbReference type="NCBI Taxonomy" id="3059160"/>
    <lineage>
        <taxon>Eukaryota</taxon>
        <taxon>Fungi</taxon>
        <taxon>Dikarya</taxon>
        <taxon>Basidiomycota</taxon>
        <taxon>Agaricomycotina</taxon>
        <taxon>Agaricomycetes</taxon>
        <taxon>Polyporales</taxon>
        <taxon>Cerrenaceae</taxon>
        <taxon>Somion</taxon>
    </lineage>
</organism>
<sequence>MSCVLYTRCCTFCLEATKHLGSSCMAHLQYPVQRLYSTDSPFHHFPLPDRRWVGYLSSWVVMPLHSSPWDSLVSPLHRCAAILVSAPLVTEGVSFSRFSPGSSSPPFSRLSIPATCDLPMSALNLNLFTHLDRFILSSTHWQSFQFLCFKLPPRATLLDNTIWTFGGACVRVV</sequence>
<gene>
    <name evidence="1" type="ORF">GFSPODELE1_LOCUS7632</name>
</gene>
<accession>A0ABP1DQN7</accession>
<evidence type="ECO:0000313" key="2">
    <source>
        <dbReference type="Proteomes" id="UP001497453"/>
    </source>
</evidence>
<name>A0ABP1DQN7_9APHY</name>
<proteinExistence type="predicted"/>
<dbReference type="EMBL" id="OZ037948">
    <property type="protein sequence ID" value="CAL1710055.1"/>
    <property type="molecule type" value="Genomic_DNA"/>
</dbReference>
<reference evidence="2" key="1">
    <citation type="submission" date="2024-04" db="EMBL/GenBank/DDBJ databases">
        <authorList>
            <person name="Shaw F."/>
            <person name="Minotto A."/>
        </authorList>
    </citation>
    <scope>NUCLEOTIDE SEQUENCE [LARGE SCALE GENOMIC DNA]</scope>
</reference>
<dbReference type="Proteomes" id="UP001497453">
    <property type="component" value="Chromosome 5"/>
</dbReference>